<feature type="compositionally biased region" description="Polar residues" evidence="1">
    <location>
        <begin position="194"/>
        <end position="203"/>
    </location>
</feature>
<evidence type="ECO:0000313" key="3">
    <source>
        <dbReference type="EMBL" id="KAK5636589.1"/>
    </source>
</evidence>
<evidence type="ECO:0000256" key="2">
    <source>
        <dbReference type="SAM" id="Phobius"/>
    </source>
</evidence>
<feature type="transmembrane region" description="Helical" evidence="2">
    <location>
        <begin position="119"/>
        <end position="142"/>
    </location>
</feature>
<dbReference type="AlphaFoldDB" id="A0AAN7V5H0"/>
<feature type="region of interest" description="Disordered" evidence="1">
    <location>
        <begin position="152"/>
        <end position="248"/>
    </location>
</feature>
<sequence>MPLETISYSTENEEFVAPQQYYSNNVIVQCSINHSQSLSSCRTNPCTALKGCLGKDIAVVLLLGNHLNGEESTDLPSFLGANSTVHHRYDELTTALTKRNATHPHKHKKKPLSHPPRNLYVEIVVPVLAVTLLIGLFFIFFARRRIQQQKIQQQRERGNNQTSSMEMGALRPRQDINDDTKASPPTTGMGILSRQGSGSSATFTRPRPAPFPPPVSPPPNRPLPPIPVQKAKHPPVVAEGHGGGDDIEMLPQWHLVCKTAESSSSS</sequence>
<evidence type="ECO:0000256" key="1">
    <source>
        <dbReference type="SAM" id="MobiDB-lite"/>
    </source>
</evidence>
<organism evidence="3 4">
    <name type="scientific">Xylaria bambusicola</name>
    <dbReference type="NCBI Taxonomy" id="326684"/>
    <lineage>
        <taxon>Eukaryota</taxon>
        <taxon>Fungi</taxon>
        <taxon>Dikarya</taxon>
        <taxon>Ascomycota</taxon>
        <taxon>Pezizomycotina</taxon>
        <taxon>Sordariomycetes</taxon>
        <taxon>Xylariomycetidae</taxon>
        <taxon>Xylariales</taxon>
        <taxon>Xylariaceae</taxon>
        <taxon>Xylaria</taxon>
    </lineage>
</organism>
<dbReference type="EMBL" id="JAWHQM010000073">
    <property type="protein sequence ID" value="KAK5636589.1"/>
    <property type="molecule type" value="Genomic_DNA"/>
</dbReference>
<feature type="compositionally biased region" description="Pro residues" evidence="1">
    <location>
        <begin position="207"/>
        <end position="227"/>
    </location>
</feature>
<keyword evidence="2" id="KW-0472">Membrane</keyword>
<keyword evidence="2" id="KW-0812">Transmembrane</keyword>
<keyword evidence="4" id="KW-1185">Reference proteome</keyword>
<evidence type="ECO:0000313" key="4">
    <source>
        <dbReference type="Proteomes" id="UP001305414"/>
    </source>
</evidence>
<protein>
    <submittedName>
        <fullName evidence="3">Uncharacterized protein</fullName>
    </submittedName>
</protein>
<dbReference type="Proteomes" id="UP001305414">
    <property type="component" value="Unassembled WGS sequence"/>
</dbReference>
<reference evidence="3 4" key="1">
    <citation type="submission" date="2023-10" db="EMBL/GenBank/DDBJ databases">
        <title>Draft genome sequence of Xylaria bambusicola isolate GMP-LS, the root and basal stem rot pathogen of sugarcane in Indonesia.</title>
        <authorList>
            <person name="Selvaraj P."/>
            <person name="Muralishankar V."/>
            <person name="Muruganantham S."/>
            <person name="Sp S."/>
            <person name="Haryani S."/>
            <person name="Lau K.J.X."/>
            <person name="Naqvi N.I."/>
        </authorList>
    </citation>
    <scope>NUCLEOTIDE SEQUENCE [LARGE SCALE GENOMIC DNA]</scope>
    <source>
        <strain evidence="3">GMP-LS</strain>
    </source>
</reference>
<keyword evidence="2" id="KW-1133">Transmembrane helix</keyword>
<comment type="caution">
    <text evidence="3">The sequence shown here is derived from an EMBL/GenBank/DDBJ whole genome shotgun (WGS) entry which is preliminary data.</text>
</comment>
<feature type="compositionally biased region" description="Basic and acidic residues" evidence="1">
    <location>
        <begin position="172"/>
        <end position="181"/>
    </location>
</feature>
<accession>A0AAN7V5H0</accession>
<proteinExistence type="predicted"/>
<name>A0AAN7V5H0_9PEZI</name>
<gene>
    <name evidence="3" type="ORF">RRF57_012301</name>
</gene>